<dbReference type="AlphaFoldDB" id="A0A4R6WLF8"/>
<accession>A0A4R6WLF8</accession>
<evidence type="ECO:0000313" key="1">
    <source>
        <dbReference type="EMBL" id="TDQ79572.1"/>
    </source>
</evidence>
<organism evidence="1 2">
    <name type="scientific">Sphingobacterium yanglingense</name>
    <dbReference type="NCBI Taxonomy" id="1437280"/>
    <lineage>
        <taxon>Bacteria</taxon>
        <taxon>Pseudomonadati</taxon>
        <taxon>Bacteroidota</taxon>
        <taxon>Sphingobacteriia</taxon>
        <taxon>Sphingobacteriales</taxon>
        <taxon>Sphingobacteriaceae</taxon>
        <taxon>Sphingobacterium</taxon>
    </lineage>
</organism>
<dbReference type="EMBL" id="SNYV01000011">
    <property type="protein sequence ID" value="TDQ79572.1"/>
    <property type="molecule type" value="Genomic_DNA"/>
</dbReference>
<protein>
    <submittedName>
        <fullName evidence="1">Uncharacterized protein</fullName>
    </submittedName>
</protein>
<comment type="caution">
    <text evidence="1">The sequence shown here is derived from an EMBL/GenBank/DDBJ whole genome shotgun (WGS) entry which is preliminary data.</text>
</comment>
<evidence type="ECO:0000313" key="2">
    <source>
        <dbReference type="Proteomes" id="UP000295292"/>
    </source>
</evidence>
<proteinExistence type="predicted"/>
<dbReference type="Proteomes" id="UP000295292">
    <property type="component" value="Unassembled WGS sequence"/>
</dbReference>
<reference evidence="1 2" key="1">
    <citation type="submission" date="2019-03" db="EMBL/GenBank/DDBJ databases">
        <title>Genomic Encyclopedia of Archaeal and Bacterial Type Strains, Phase II (KMG-II): from individual species to whole genera.</title>
        <authorList>
            <person name="Goeker M."/>
        </authorList>
    </citation>
    <scope>NUCLEOTIDE SEQUENCE [LARGE SCALE GENOMIC DNA]</scope>
    <source>
        <strain evidence="1 2">DSM 28353</strain>
    </source>
</reference>
<dbReference type="OrthoDB" id="1099760at2"/>
<name>A0A4R6WLF8_9SPHI</name>
<sequence length="86" mass="9507">MRPIHFPESNITFEKPTTTDDSECLPISAYVGQDIKGNPHINTVWQPSKEDIEAINAGRPIVVCVLGTALPPMSMFTYDEEGNSNE</sequence>
<keyword evidence="2" id="KW-1185">Reference proteome</keyword>
<gene>
    <name evidence="1" type="ORF">CLV99_1017</name>
</gene>
<dbReference type="RefSeq" id="WP_133583351.1">
    <property type="nucleotide sequence ID" value="NZ_SNYV01000011.1"/>
</dbReference>